<feature type="compositionally biased region" description="Polar residues" evidence="5">
    <location>
        <begin position="189"/>
        <end position="200"/>
    </location>
</feature>
<feature type="domain" description="OmpA-like" evidence="7">
    <location>
        <begin position="101"/>
        <end position="218"/>
    </location>
</feature>
<name>A0A7W9F0V4_9SPHN</name>
<gene>
    <name evidence="8" type="ORF">FHS99_001270</name>
</gene>
<dbReference type="EMBL" id="JACIJR010000003">
    <property type="protein sequence ID" value="MBB5728792.1"/>
    <property type="molecule type" value="Genomic_DNA"/>
</dbReference>
<dbReference type="InterPro" id="IPR006664">
    <property type="entry name" value="OMP_bac"/>
</dbReference>
<dbReference type="RefSeq" id="WP_157176586.1">
    <property type="nucleotide sequence ID" value="NZ_BMJP01000002.1"/>
</dbReference>
<evidence type="ECO:0000256" key="3">
    <source>
        <dbReference type="ARBA" id="ARBA00023237"/>
    </source>
</evidence>
<reference evidence="8 9" key="1">
    <citation type="submission" date="2020-08" db="EMBL/GenBank/DDBJ databases">
        <title>Genomic Encyclopedia of Type Strains, Phase IV (KMG-IV): sequencing the most valuable type-strain genomes for metagenomic binning, comparative biology and taxonomic classification.</title>
        <authorList>
            <person name="Goeker M."/>
        </authorList>
    </citation>
    <scope>NUCLEOTIDE SEQUENCE [LARGE SCALE GENOMIC DNA]</scope>
    <source>
        <strain evidence="8 9">DSM 103336</strain>
    </source>
</reference>
<evidence type="ECO:0000256" key="2">
    <source>
        <dbReference type="ARBA" id="ARBA00023136"/>
    </source>
</evidence>
<dbReference type="Pfam" id="PF00691">
    <property type="entry name" value="OmpA"/>
    <property type="match status" value="1"/>
</dbReference>
<dbReference type="PANTHER" id="PTHR30329">
    <property type="entry name" value="STATOR ELEMENT OF FLAGELLAR MOTOR COMPLEX"/>
    <property type="match status" value="1"/>
</dbReference>
<dbReference type="InterPro" id="IPR036737">
    <property type="entry name" value="OmpA-like_sf"/>
</dbReference>
<keyword evidence="2 4" id="KW-0472">Membrane</keyword>
<comment type="subcellular location">
    <subcellularLocation>
        <location evidence="1">Cell outer membrane</location>
    </subcellularLocation>
</comment>
<dbReference type="Pfam" id="PF13488">
    <property type="entry name" value="Gly-zipper_Omp"/>
    <property type="match status" value="1"/>
</dbReference>
<dbReference type="InterPro" id="IPR039567">
    <property type="entry name" value="Gly-zipper"/>
</dbReference>
<dbReference type="OrthoDB" id="9782229at2"/>
<dbReference type="GO" id="GO:0009279">
    <property type="term" value="C:cell outer membrane"/>
    <property type="evidence" value="ECO:0007669"/>
    <property type="project" value="UniProtKB-SubCell"/>
</dbReference>
<evidence type="ECO:0000313" key="8">
    <source>
        <dbReference type="EMBL" id="MBB5728792.1"/>
    </source>
</evidence>
<evidence type="ECO:0000256" key="1">
    <source>
        <dbReference type="ARBA" id="ARBA00004442"/>
    </source>
</evidence>
<accession>A0A7W9F0V4</accession>
<feature type="region of interest" description="Disordered" evidence="5">
    <location>
        <begin position="189"/>
        <end position="208"/>
    </location>
</feature>
<dbReference type="Proteomes" id="UP000546701">
    <property type="component" value="Unassembled WGS sequence"/>
</dbReference>
<keyword evidence="9" id="KW-1185">Reference proteome</keyword>
<keyword evidence="3" id="KW-0998">Cell outer membrane</keyword>
<protein>
    <submittedName>
        <fullName evidence="8">Outer membrane protein OmpA-like peptidoglycan-associated protein</fullName>
    </submittedName>
</protein>
<evidence type="ECO:0000256" key="5">
    <source>
        <dbReference type="SAM" id="MobiDB-lite"/>
    </source>
</evidence>
<dbReference type="SUPFAM" id="SSF103088">
    <property type="entry name" value="OmpA-like"/>
    <property type="match status" value="1"/>
</dbReference>
<dbReference type="PANTHER" id="PTHR30329:SF21">
    <property type="entry name" value="LIPOPROTEIN YIAD-RELATED"/>
    <property type="match status" value="1"/>
</dbReference>
<keyword evidence="6" id="KW-0732">Signal</keyword>
<dbReference type="InterPro" id="IPR006690">
    <property type="entry name" value="OMPA-like_CS"/>
</dbReference>
<comment type="caution">
    <text evidence="8">The sequence shown here is derived from an EMBL/GenBank/DDBJ whole genome shotgun (WGS) entry which is preliminary data.</text>
</comment>
<organism evidence="8 9">
    <name type="scientific">Sphingomonas prati</name>
    <dbReference type="NCBI Taxonomy" id="1843237"/>
    <lineage>
        <taxon>Bacteria</taxon>
        <taxon>Pseudomonadati</taxon>
        <taxon>Pseudomonadota</taxon>
        <taxon>Alphaproteobacteria</taxon>
        <taxon>Sphingomonadales</taxon>
        <taxon>Sphingomonadaceae</taxon>
        <taxon>Sphingomonas</taxon>
    </lineage>
</organism>
<dbReference type="PRINTS" id="PR01021">
    <property type="entry name" value="OMPADOMAIN"/>
</dbReference>
<proteinExistence type="predicted"/>
<dbReference type="PROSITE" id="PS01068">
    <property type="entry name" value="OMPA_1"/>
    <property type="match status" value="1"/>
</dbReference>
<dbReference type="AlphaFoldDB" id="A0A7W9F0V4"/>
<feature type="region of interest" description="Disordered" evidence="5">
    <location>
        <begin position="214"/>
        <end position="242"/>
    </location>
</feature>
<evidence type="ECO:0000256" key="4">
    <source>
        <dbReference type="PROSITE-ProRule" id="PRU00473"/>
    </source>
</evidence>
<feature type="chain" id="PRO_5031468423" evidence="6">
    <location>
        <begin position="22"/>
        <end position="242"/>
    </location>
</feature>
<dbReference type="PROSITE" id="PS51123">
    <property type="entry name" value="OMPA_2"/>
    <property type="match status" value="1"/>
</dbReference>
<dbReference type="InterPro" id="IPR050330">
    <property type="entry name" value="Bact_OuterMem_StrucFunc"/>
</dbReference>
<evidence type="ECO:0000256" key="6">
    <source>
        <dbReference type="SAM" id="SignalP"/>
    </source>
</evidence>
<dbReference type="PROSITE" id="PS51257">
    <property type="entry name" value="PROKAR_LIPOPROTEIN"/>
    <property type="match status" value="1"/>
</dbReference>
<feature type="signal peptide" evidence="6">
    <location>
        <begin position="1"/>
        <end position="21"/>
    </location>
</feature>
<evidence type="ECO:0000313" key="9">
    <source>
        <dbReference type="Proteomes" id="UP000546701"/>
    </source>
</evidence>
<evidence type="ECO:0000259" key="7">
    <source>
        <dbReference type="PROSITE" id="PS51123"/>
    </source>
</evidence>
<sequence>MRNLKITAAAMLALTATTACVTDPNTGEQRVSRAAIGAGLGGLGGLLAGDVLGGRRDRTEKIVGAGIGAIAGGAIGGYMDRQEQALRRQTAGTGVEVTRDGDDLLLNIPSGITFDTNSYAIQPQFRTTLDQVAQTLSQYNQTMVDVYGHTDSTGGDQINIPLSENRARSVADYLTTRGVQSARLATRGFGSSQPVASNDTVDGRAQNRRVEIKIVPVSDNNAQDDRPYPDDRNARPRRDRGY</sequence>
<dbReference type="Gene3D" id="3.30.1330.60">
    <property type="entry name" value="OmpA-like domain"/>
    <property type="match status" value="1"/>
</dbReference>
<dbReference type="CDD" id="cd07185">
    <property type="entry name" value="OmpA_C-like"/>
    <property type="match status" value="1"/>
</dbReference>
<feature type="compositionally biased region" description="Basic and acidic residues" evidence="5">
    <location>
        <begin position="223"/>
        <end position="242"/>
    </location>
</feature>
<dbReference type="PRINTS" id="PR01023">
    <property type="entry name" value="NAFLGMOTY"/>
</dbReference>
<dbReference type="InterPro" id="IPR006665">
    <property type="entry name" value="OmpA-like"/>
</dbReference>